<dbReference type="InterPro" id="IPR017375">
    <property type="entry name" value="PEX12"/>
</dbReference>
<proteinExistence type="inferred from homology"/>
<keyword evidence="8" id="KW-0863">Zinc-finger</keyword>
<accession>G0W5W9</accession>
<dbReference type="PANTHER" id="PTHR12888:SF0">
    <property type="entry name" value="PEROXISOME ASSEMBLY PROTEIN 12"/>
    <property type="match status" value="1"/>
</dbReference>
<dbReference type="GO" id="GO:0044721">
    <property type="term" value="P:protein import into peroxisome matrix, substrate release"/>
    <property type="evidence" value="ECO:0007669"/>
    <property type="project" value="EnsemblFungi"/>
</dbReference>
<gene>
    <name evidence="17" type="primary">NDAI0B01460</name>
    <name evidence="17" type="ordered locus">NDAI_0B01460</name>
</gene>
<evidence type="ECO:0000256" key="15">
    <source>
        <dbReference type="ARBA" id="ARBA00034505"/>
    </source>
</evidence>
<organism evidence="17 18">
    <name type="scientific">Naumovozyma dairenensis (strain ATCC 10597 / BCRC 20456 / CBS 421 / NBRC 0211 / NRRL Y-12639)</name>
    <name type="common">Saccharomyces dairenensis</name>
    <dbReference type="NCBI Taxonomy" id="1071378"/>
    <lineage>
        <taxon>Eukaryota</taxon>
        <taxon>Fungi</taxon>
        <taxon>Dikarya</taxon>
        <taxon>Ascomycota</taxon>
        <taxon>Saccharomycotina</taxon>
        <taxon>Saccharomycetes</taxon>
        <taxon>Saccharomycetales</taxon>
        <taxon>Saccharomycetaceae</taxon>
        <taxon>Naumovozyma</taxon>
    </lineage>
</organism>
<sequence length="408" mass="47363">MSFYSNLPTSSSTSTSTSTPISKLYPTVFEIFSSQEIDALLPDSVRYILTNYWIARHPTKFTLSVNNYFDEWFNLILKGLVEWYHLKRFNSTFVDKFYGLQRFSSANTLVLNSIVSPSTSNFASSSWPIELQLTKVQRLIILLQKIIIPYLKNKLDVLYNKYLTRLTFNNSKDENDTPTSLRVKKIFINVYPIWKKCWNLMDIIVKLSFLTGKTGSISIMEYLFNIQYTRMTPPLQQQQQQLRGKAASISTDPDERIRKLNKYSFLNESSKILSSSKNALSFVGSQMFPSFIFMLRVYQWWTTEDLTTKLQKRIDNLDEVIPKPPIANDKSIETTNHYHDKECPICHSEIQNPCVIETGYVLCYPCAIKYLTENEGKCPITHKKVLGCQFDPITNQWQVNNGIRKLLI</sequence>
<dbReference type="OMA" id="QHYLARC"/>
<keyword evidence="13" id="KW-0576">Peroxisome</keyword>
<dbReference type="GO" id="GO:0000209">
    <property type="term" value="P:protein polyubiquitination"/>
    <property type="evidence" value="ECO:0007669"/>
    <property type="project" value="EnsemblFungi"/>
</dbReference>
<dbReference type="eggNOG" id="KOG0826">
    <property type="taxonomic scope" value="Eukaryota"/>
</dbReference>
<dbReference type="AlphaFoldDB" id="G0W5W9"/>
<keyword evidence="6" id="KW-0812">Transmembrane</keyword>
<evidence type="ECO:0000256" key="7">
    <source>
        <dbReference type="ARBA" id="ARBA00022723"/>
    </source>
</evidence>
<dbReference type="GO" id="GO:0006513">
    <property type="term" value="P:protein monoubiquitination"/>
    <property type="evidence" value="ECO:0007669"/>
    <property type="project" value="TreeGrafter"/>
</dbReference>
<dbReference type="PANTHER" id="PTHR12888">
    <property type="entry name" value="PEROXISOME ASSEMBLY PROTEIN 12 PEROXIN-12"/>
    <property type="match status" value="1"/>
</dbReference>
<comment type="similarity">
    <text evidence="3">Belongs to the pex2/pex10/pex12 family.</text>
</comment>
<evidence type="ECO:0000256" key="11">
    <source>
        <dbReference type="ARBA" id="ARBA00022989"/>
    </source>
</evidence>
<dbReference type="RefSeq" id="XP_003668423.1">
    <property type="nucleotide sequence ID" value="XM_003668375.1"/>
</dbReference>
<dbReference type="InterPro" id="IPR013083">
    <property type="entry name" value="Znf_RING/FYVE/PHD"/>
</dbReference>
<dbReference type="Pfam" id="PF04757">
    <property type="entry name" value="Pex2_Pex12"/>
    <property type="match status" value="1"/>
</dbReference>
<evidence type="ECO:0000313" key="17">
    <source>
        <dbReference type="EMBL" id="CCD23180.1"/>
    </source>
</evidence>
<dbReference type="KEGG" id="ndi:NDAI_0B01460"/>
<feature type="domain" description="Pex N-terminal" evidence="16">
    <location>
        <begin position="35"/>
        <end position="303"/>
    </location>
</feature>
<dbReference type="GO" id="GO:0008270">
    <property type="term" value="F:zinc ion binding"/>
    <property type="evidence" value="ECO:0007669"/>
    <property type="project" value="UniProtKB-KW"/>
</dbReference>
<dbReference type="PIRSF" id="PIRSF038074">
    <property type="entry name" value="Peroxisome_assembly_p12"/>
    <property type="match status" value="1"/>
</dbReference>
<keyword evidence="7" id="KW-0479">Metal-binding</keyword>
<evidence type="ECO:0000256" key="8">
    <source>
        <dbReference type="ARBA" id="ARBA00022771"/>
    </source>
</evidence>
<comment type="pathway">
    <text evidence="2">Protein modification; protein ubiquitination.</text>
</comment>
<comment type="subcellular location">
    <subcellularLocation>
        <location evidence="1">Peroxisome membrane</location>
        <topology evidence="1">Multi-pass membrane protein</topology>
    </subcellularLocation>
</comment>
<evidence type="ECO:0000256" key="5">
    <source>
        <dbReference type="ARBA" id="ARBA00022448"/>
    </source>
</evidence>
<dbReference type="STRING" id="1071378.G0W5W9"/>
<evidence type="ECO:0000256" key="13">
    <source>
        <dbReference type="ARBA" id="ARBA00023140"/>
    </source>
</evidence>
<dbReference type="Proteomes" id="UP000000689">
    <property type="component" value="Chromosome 2"/>
</dbReference>
<evidence type="ECO:0000256" key="1">
    <source>
        <dbReference type="ARBA" id="ARBA00004585"/>
    </source>
</evidence>
<name>G0W5W9_NAUDC</name>
<keyword evidence="11" id="KW-1133">Transmembrane helix</keyword>
<keyword evidence="10" id="KW-0653">Protein transport</keyword>
<dbReference type="Gene3D" id="3.30.40.10">
    <property type="entry name" value="Zinc/RING finger domain, C3HC4 (zinc finger)"/>
    <property type="match status" value="1"/>
</dbReference>
<evidence type="ECO:0000259" key="16">
    <source>
        <dbReference type="Pfam" id="PF04757"/>
    </source>
</evidence>
<evidence type="ECO:0000256" key="3">
    <source>
        <dbReference type="ARBA" id="ARBA00008704"/>
    </source>
</evidence>
<evidence type="ECO:0000256" key="9">
    <source>
        <dbReference type="ARBA" id="ARBA00022833"/>
    </source>
</evidence>
<keyword evidence="9" id="KW-0862">Zinc</keyword>
<dbReference type="SUPFAM" id="SSF57850">
    <property type="entry name" value="RING/U-box"/>
    <property type="match status" value="1"/>
</dbReference>
<dbReference type="InterPro" id="IPR006845">
    <property type="entry name" value="Pex_N"/>
</dbReference>
<dbReference type="GO" id="GO:0043161">
    <property type="term" value="P:proteasome-mediated ubiquitin-dependent protein catabolic process"/>
    <property type="evidence" value="ECO:0007669"/>
    <property type="project" value="EnsemblFungi"/>
</dbReference>
<dbReference type="GO" id="GO:1990429">
    <property type="term" value="C:peroxisomal importomer complex"/>
    <property type="evidence" value="ECO:0007669"/>
    <property type="project" value="EnsemblFungi"/>
</dbReference>
<keyword evidence="18" id="KW-1185">Reference proteome</keyword>
<dbReference type="GO" id="GO:0000151">
    <property type="term" value="C:ubiquitin ligase complex"/>
    <property type="evidence" value="ECO:0007669"/>
    <property type="project" value="EnsemblFungi"/>
</dbReference>
<evidence type="ECO:0000256" key="10">
    <source>
        <dbReference type="ARBA" id="ARBA00022927"/>
    </source>
</evidence>
<reference evidence="17 18" key="1">
    <citation type="journal article" date="2011" name="Proc. Natl. Acad. Sci. U.S.A.">
        <title>Evolutionary erosion of yeast sex chromosomes by mating-type switching accidents.</title>
        <authorList>
            <person name="Gordon J.L."/>
            <person name="Armisen D."/>
            <person name="Proux-Wera E."/>
            <person name="Oheigeartaigh S.S."/>
            <person name="Byrne K.P."/>
            <person name="Wolfe K.H."/>
        </authorList>
    </citation>
    <scope>NUCLEOTIDE SEQUENCE [LARGE SCALE GENOMIC DNA]</scope>
    <source>
        <strain evidence="18">ATCC 10597 / BCRC 20456 / CBS 421 / NBRC 0211 / NRRL Y-12639</strain>
    </source>
</reference>
<evidence type="ECO:0000313" key="18">
    <source>
        <dbReference type="Proteomes" id="UP000000689"/>
    </source>
</evidence>
<comment type="subunit">
    <text evidence="15">Component of the PEX2-PEX10-PEX12 retrotranslocation channel, composed of PEX2, PEX10 and PEX12.</text>
</comment>
<evidence type="ECO:0000256" key="12">
    <source>
        <dbReference type="ARBA" id="ARBA00023136"/>
    </source>
</evidence>
<keyword evidence="5" id="KW-0813">Transport</keyword>
<evidence type="ECO:0000256" key="2">
    <source>
        <dbReference type="ARBA" id="ARBA00004906"/>
    </source>
</evidence>
<evidence type="ECO:0000256" key="6">
    <source>
        <dbReference type="ARBA" id="ARBA00022692"/>
    </source>
</evidence>
<dbReference type="GO" id="GO:0008320">
    <property type="term" value="F:protein transmembrane transporter activity"/>
    <property type="evidence" value="ECO:0007669"/>
    <property type="project" value="EnsemblFungi"/>
</dbReference>
<evidence type="ECO:0000256" key="4">
    <source>
        <dbReference type="ARBA" id="ARBA00018980"/>
    </source>
</evidence>
<keyword evidence="12" id="KW-0472">Membrane</keyword>
<dbReference type="GO" id="GO:0061630">
    <property type="term" value="F:ubiquitin protein ligase activity"/>
    <property type="evidence" value="ECO:0007669"/>
    <property type="project" value="EnsemblFungi"/>
</dbReference>
<dbReference type="EMBL" id="HE580268">
    <property type="protein sequence ID" value="CCD23180.1"/>
    <property type="molecule type" value="Genomic_DNA"/>
</dbReference>
<dbReference type="GeneID" id="11497959"/>
<dbReference type="HOGENOM" id="CLU_031067_0_0_1"/>
<evidence type="ECO:0000256" key="14">
    <source>
        <dbReference type="ARBA" id="ARBA00029692"/>
    </source>
</evidence>
<dbReference type="GO" id="GO:0016562">
    <property type="term" value="P:protein import into peroxisome matrix, receptor recycling"/>
    <property type="evidence" value="ECO:0007669"/>
    <property type="project" value="EnsemblFungi"/>
</dbReference>
<dbReference type="OrthoDB" id="107372at2759"/>
<dbReference type="GO" id="GO:1990757">
    <property type="term" value="F:ubiquitin ligase activator activity"/>
    <property type="evidence" value="ECO:0007669"/>
    <property type="project" value="EnsemblFungi"/>
</dbReference>
<protein>
    <recommendedName>
        <fullName evidence="4">Peroxisome assembly protein 12</fullName>
    </recommendedName>
    <alternativeName>
        <fullName evidence="14">Peroxin-12</fullName>
    </alternativeName>
</protein>
<dbReference type="GO" id="GO:0005778">
    <property type="term" value="C:peroxisomal membrane"/>
    <property type="evidence" value="ECO:0007669"/>
    <property type="project" value="UniProtKB-SubCell"/>
</dbReference>